<dbReference type="EMBL" id="BMLN01000011">
    <property type="protein sequence ID" value="GGO05922.1"/>
    <property type="molecule type" value="Genomic_DNA"/>
</dbReference>
<evidence type="ECO:0000313" key="3">
    <source>
        <dbReference type="Proteomes" id="UP000606653"/>
    </source>
</evidence>
<protein>
    <recommendedName>
        <fullName evidence="4">Lipoprotein</fullName>
    </recommendedName>
</protein>
<evidence type="ECO:0000313" key="2">
    <source>
        <dbReference type="EMBL" id="GGO05922.1"/>
    </source>
</evidence>
<reference evidence="3" key="1">
    <citation type="journal article" date="2019" name="Int. J. Syst. Evol. Microbiol.">
        <title>The Global Catalogue of Microorganisms (GCM) 10K type strain sequencing project: providing services to taxonomists for standard genome sequencing and annotation.</title>
        <authorList>
            <consortium name="The Broad Institute Genomics Platform"/>
            <consortium name="The Broad Institute Genome Sequencing Center for Infectious Disease"/>
            <person name="Wu L."/>
            <person name="Ma J."/>
        </authorList>
    </citation>
    <scope>NUCLEOTIDE SEQUENCE [LARGE SCALE GENOMIC DNA]</scope>
    <source>
        <strain evidence="3">CGMCC 1.6964</strain>
    </source>
</reference>
<sequence length="330" mass="35662">MNQRPYRQQTGERRIQMPCFRRLIKPGPVVLIAALTLGGCTNSSNHAPNEANAPAEAAAADGGAGVLPGTGTATDGNAFGESSGTTDTNSGSEMEENETAGQTEQSKPENEPKDTNIPDQAGVIDQVRAELKFTKALLPTKFEIENEHYLTASIEKNEDRAFNVVFYETEEAVPVGDESLAPTGETPIVAVLNAETYEDPLNQEDIFFDTPNMANIPSEMSVDLGHGIGGMKEGAAGTQYLTWKEGRWALQIQSLSVDKMDQAGIAKKMVNYLESHSLPVPDDEGRVQVNYQQGGNTVQNRISWNQGSVVYTLETQRVPLEALAMTVSAK</sequence>
<evidence type="ECO:0008006" key="4">
    <source>
        <dbReference type="Google" id="ProtNLM"/>
    </source>
</evidence>
<accession>A0ABQ2L8T5</accession>
<feature type="region of interest" description="Disordered" evidence="1">
    <location>
        <begin position="48"/>
        <end position="120"/>
    </location>
</feature>
<dbReference type="RefSeq" id="WP_018977357.1">
    <property type="nucleotide sequence ID" value="NZ_BMLN01000011.1"/>
</dbReference>
<feature type="compositionally biased region" description="Basic and acidic residues" evidence="1">
    <location>
        <begin position="106"/>
        <end position="116"/>
    </location>
</feature>
<feature type="compositionally biased region" description="Polar residues" evidence="1">
    <location>
        <begin position="71"/>
        <end position="92"/>
    </location>
</feature>
<organism evidence="2 3">
    <name type="scientific">Saccharibacillus kuerlensis</name>
    <dbReference type="NCBI Taxonomy" id="459527"/>
    <lineage>
        <taxon>Bacteria</taxon>
        <taxon>Bacillati</taxon>
        <taxon>Bacillota</taxon>
        <taxon>Bacilli</taxon>
        <taxon>Bacillales</taxon>
        <taxon>Paenibacillaceae</taxon>
        <taxon>Saccharibacillus</taxon>
    </lineage>
</organism>
<feature type="compositionally biased region" description="Low complexity" evidence="1">
    <location>
        <begin position="48"/>
        <end position="60"/>
    </location>
</feature>
<keyword evidence="3" id="KW-1185">Reference proteome</keyword>
<gene>
    <name evidence="2" type="ORF">GCM10010969_32760</name>
</gene>
<dbReference type="Proteomes" id="UP000606653">
    <property type="component" value="Unassembled WGS sequence"/>
</dbReference>
<proteinExistence type="predicted"/>
<evidence type="ECO:0000256" key="1">
    <source>
        <dbReference type="SAM" id="MobiDB-lite"/>
    </source>
</evidence>
<comment type="caution">
    <text evidence="2">The sequence shown here is derived from an EMBL/GenBank/DDBJ whole genome shotgun (WGS) entry which is preliminary data.</text>
</comment>
<name>A0ABQ2L8T5_9BACL</name>